<dbReference type="EMBL" id="RQFA01000073">
    <property type="protein sequence ID" value="TGK29006.1"/>
    <property type="molecule type" value="Genomic_DNA"/>
</dbReference>
<dbReference type="RefSeq" id="WP_135590301.1">
    <property type="nucleotide sequence ID" value="NZ_RQEZ01000007.1"/>
</dbReference>
<protein>
    <submittedName>
        <fullName evidence="1">Uncharacterized protein</fullName>
    </submittedName>
</protein>
<keyword evidence="2" id="KW-1185">Reference proteome</keyword>
<proteinExistence type="predicted"/>
<organism evidence="1 2">
    <name type="scientific">Leptospira gomenensis</name>
    <dbReference type="NCBI Taxonomy" id="2484974"/>
    <lineage>
        <taxon>Bacteria</taxon>
        <taxon>Pseudomonadati</taxon>
        <taxon>Spirochaetota</taxon>
        <taxon>Spirochaetia</taxon>
        <taxon>Leptospirales</taxon>
        <taxon>Leptospiraceae</taxon>
        <taxon>Leptospira</taxon>
    </lineage>
</organism>
<dbReference type="Proteomes" id="UP000298277">
    <property type="component" value="Unassembled WGS sequence"/>
</dbReference>
<sequence>MSRSSRKNPASFSRSSGNDCLMRITYTILTAAFFLCGFCVPADPEYRQKVLENVKDTGFISREFFQILVKVPLPSKDAGILELRKQCRKIAETKRDEIAVSILLTTIRESDFLFSPLRANPGSYSGPTLPPQIASAGAITSAPGGMALSTGTVSNTTTTTTQTATTNNATSYSTGSVGTPNVQTDVQANAKSKEKAAKQLSQDALVYRGAFSWFLNSLFLFREDYSDPVNCTFIYRNIQKDLYANVIRKGIQPLSKQETPEAP</sequence>
<evidence type="ECO:0000313" key="1">
    <source>
        <dbReference type="EMBL" id="TGK29006.1"/>
    </source>
</evidence>
<dbReference type="AlphaFoldDB" id="A0A5F1Y7G3"/>
<name>A0A5F1Y7G3_9LEPT</name>
<reference evidence="1" key="1">
    <citation type="journal article" date="2019" name="PLoS Negl. Trop. Dis.">
        <title>Revisiting the worldwide diversity of Leptospira species in the environment.</title>
        <authorList>
            <person name="Vincent A.T."/>
            <person name="Schiettekatte O."/>
            <person name="Bourhy P."/>
            <person name="Veyrier F.J."/>
            <person name="Picardeau M."/>
        </authorList>
    </citation>
    <scope>NUCLEOTIDE SEQUENCE [LARGE SCALE GENOMIC DNA]</scope>
    <source>
        <strain evidence="1">201800299</strain>
    </source>
</reference>
<gene>
    <name evidence="1" type="ORF">EHQ17_16755</name>
</gene>
<comment type="caution">
    <text evidence="1">The sequence shown here is derived from an EMBL/GenBank/DDBJ whole genome shotgun (WGS) entry which is preliminary data.</text>
</comment>
<evidence type="ECO:0000313" key="2">
    <source>
        <dbReference type="Proteomes" id="UP000298277"/>
    </source>
</evidence>
<dbReference type="OrthoDB" id="345633at2"/>
<accession>A0A5F1Y7G3</accession>